<evidence type="ECO:0000256" key="2">
    <source>
        <dbReference type="ARBA" id="ARBA00022801"/>
    </source>
</evidence>
<dbReference type="Gene3D" id="3.30.420.10">
    <property type="entry name" value="Ribonuclease H-like superfamily/Ribonuclease H"/>
    <property type="match status" value="1"/>
</dbReference>
<dbReference type="Pfam" id="PF00929">
    <property type="entry name" value="RNase_T"/>
    <property type="match status" value="1"/>
</dbReference>
<sequence length="365" mass="41085">MSLKAFFTQCFSRLRAMFAGARKQAPYEGPEYVVVDLEWNQYPRWMRTPVSASGVVMPHEIIQIGAVKVTQDFRVLDTFSVGVRLPGRRKLSKHVARVIQKTQADIDRGLDFPVAYQMFTDWCGGAERFITWGGDDLRVLQRNLAFYRLPAQNPAQWFDAQLIYARQILGSRIQTALAKAAETLGVEDGLTHHDALNDAYITVGVCAKLDMQSGMEKLAEPPKPKRTENRLFLQKKFISAGSEGGFETRALARQHCTAAPVCCPECGMVMKLEPKRVSSGDKWMRMGVCRVHGRHLVRYRVRHKGDNQFAWTRTVYAPDEELSKYFDDKAADSKTRRRGGRGRGKKPASGQQNAATARRQAAGEA</sequence>
<evidence type="ECO:0000256" key="3">
    <source>
        <dbReference type="ARBA" id="ARBA00022839"/>
    </source>
</evidence>
<reference evidence="6" key="2">
    <citation type="journal article" date="2021" name="PeerJ">
        <title>Extensive microbial diversity within the chicken gut microbiome revealed by metagenomics and culture.</title>
        <authorList>
            <person name="Gilroy R."/>
            <person name="Ravi A."/>
            <person name="Getino M."/>
            <person name="Pursley I."/>
            <person name="Horton D.L."/>
            <person name="Alikhan N.F."/>
            <person name="Baker D."/>
            <person name="Gharbi K."/>
            <person name="Hall N."/>
            <person name="Watson M."/>
            <person name="Adriaenssens E.M."/>
            <person name="Foster-Nyarko E."/>
            <person name="Jarju S."/>
            <person name="Secka A."/>
            <person name="Antonio M."/>
            <person name="Oren A."/>
            <person name="Chaudhuri R.R."/>
            <person name="La Ragione R."/>
            <person name="Hildebrand F."/>
            <person name="Pallen M.J."/>
        </authorList>
    </citation>
    <scope>NUCLEOTIDE SEQUENCE</scope>
    <source>
        <strain evidence="6">ChiHile30-977</strain>
    </source>
</reference>
<keyword evidence="2" id="KW-0378">Hydrolase</keyword>
<feature type="domain" description="Exonuclease" evidence="5">
    <location>
        <begin position="31"/>
        <end position="215"/>
    </location>
</feature>
<dbReference type="GO" id="GO:0000175">
    <property type="term" value="F:3'-5'-RNA exonuclease activity"/>
    <property type="evidence" value="ECO:0007669"/>
    <property type="project" value="InterPro"/>
</dbReference>
<dbReference type="SMART" id="SM00479">
    <property type="entry name" value="EXOIII"/>
    <property type="match status" value="1"/>
</dbReference>
<dbReference type="SUPFAM" id="SSF53098">
    <property type="entry name" value="Ribonuclease H-like"/>
    <property type="match status" value="1"/>
</dbReference>
<dbReference type="Proteomes" id="UP000886819">
    <property type="component" value="Unassembled WGS sequence"/>
</dbReference>
<evidence type="ECO:0000313" key="7">
    <source>
        <dbReference type="Proteomes" id="UP000886819"/>
    </source>
</evidence>
<dbReference type="PANTHER" id="PTHR23044">
    <property type="entry name" value="3'-5' EXONUCLEASE ERI1-RELATED"/>
    <property type="match status" value="1"/>
</dbReference>
<dbReference type="InterPro" id="IPR012337">
    <property type="entry name" value="RNaseH-like_sf"/>
</dbReference>
<organism evidence="6 7">
    <name type="scientific">Candidatus Avichristensenella intestinipullorum</name>
    <dbReference type="NCBI Taxonomy" id="2840693"/>
    <lineage>
        <taxon>Bacteria</taxon>
        <taxon>Bacillati</taxon>
        <taxon>Bacillota</taxon>
        <taxon>Clostridia</taxon>
        <taxon>Candidatus Avichristensenella</taxon>
    </lineage>
</organism>
<dbReference type="InterPro" id="IPR051274">
    <property type="entry name" value="3-5_Exoribonuclease"/>
</dbReference>
<dbReference type="PANTHER" id="PTHR23044:SF61">
    <property type="entry name" value="3'-5' EXORIBONUCLEASE 1-RELATED"/>
    <property type="match status" value="1"/>
</dbReference>
<feature type="compositionally biased region" description="Low complexity" evidence="4">
    <location>
        <begin position="350"/>
        <end position="365"/>
    </location>
</feature>
<accession>A0A9D0YTN3</accession>
<comment type="caution">
    <text evidence="6">The sequence shown here is derived from an EMBL/GenBank/DDBJ whole genome shotgun (WGS) entry which is preliminary data.</text>
</comment>
<dbReference type="InterPro" id="IPR047201">
    <property type="entry name" value="ERI-1_3'hExo-like"/>
</dbReference>
<dbReference type="GO" id="GO:0003676">
    <property type="term" value="F:nucleic acid binding"/>
    <property type="evidence" value="ECO:0007669"/>
    <property type="project" value="InterPro"/>
</dbReference>
<evidence type="ECO:0000256" key="4">
    <source>
        <dbReference type="SAM" id="MobiDB-lite"/>
    </source>
</evidence>
<protein>
    <submittedName>
        <fullName evidence="6">Exonuclease domain-containing protein</fullName>
    </submittedName>
</protein>
<dbReference type="InterPro" id="IPR013520">
    <property type="entry name" value="Ribonucl_H"/>
</dbReference>
<dbReference type="CDD" id="cd06133">
    <property type="entry name" value="ERI-1_3'hExo_like"/>
    <property type="match status" value="1"/>
</dbReference>
<feature type="region of interest" description="Disordered" evidence="4">
    <location>
        <begin position="327"/>
        <end position="365"/>
    </location>
</feature>
<evidence type="ECO:0000256" key="1">
    <source>
        <dbReference type="ARBA" id="ARBA00022722"/>
    </source>
</evidence>
<keyword evidence="3 6" id="KW-0269">Exonuclease</keyword>
<reference evidence="6" key="1">
    <citation type="submission" date="2020-10" db="EMBL/GenBank/DDBJ databases">
        <authorList>
            <person name="Gilroy R."/>
        </authorList>
    </citation>
    <scope>NUCLEOTIDE SEQUENCE</scope>
    <source>
        <strain evidence="6">ChiHile30-977</strain>
    </source>
</reference>
<dbReference type="EMBL" id="DVFI01000009">
    <property type="protein sequence ID" value="HIQ62066.1"/>
    <property type="molecule type" value="Genomic_DNA"/>
</dbReference>
<feature type="compositionally biased region" description="Basic residues" evidence="4">
    <location>
        <begin position="335"/>
        <end position="346"/>
    </location>
</feature>
<dbReference type="InterPro" id="IPR036397">
    <property type="entry name" value="RNaseH_sf"/>
</dbReference>
<evidence type="ECO:0000259" key="5">
    <source>
        <dbReference type="SMART" id="SM00479"/>
    </source>
</evidence>
<proteinExistence type="predicted"/>
<keyword evidence="1" id="KW-0540">Nuclease</keyword>
<name>A0A9D0YTN3_9FIRM</name>
<evidence type="ECO:0000313" key="6">
    <source>
        <dbReference type="EMBL" id="HIQ62066.1"/>
    </source>
</evidence>
<gene>
    <name evidence="6" type="ORF">IAA66_00590</name>
</gene>
<dbReference type="AlphaFoldDB" id="A0A9D0YTN3"/>